<organism evidence="2">
    <name type="scientific">Caenorhabditis remanei</name>
    <name type="common">Caenorhabditis vulgaris</name>
    <dbReference type="NCBI Taxonomy" id="31234"/>
    <lineage>
        <taxon>Eukaryota</taxon>
        <taxon>Metazoa</taxon>
        <taxon>Ecdysozoa</taxon>
        <taxon>Nematoda</taxon>
        <taxon>Chromadorea</taxon>
        <taxon>Rhabditida</taxon>
        <taxon>Rhabditina</taxon>
        <taxon>Rhabditomorpha</taxon>
        <taxon>Rhabditoidea</taxon>
        <taxon>Rhabditidae</taxon>
        <taxon>Peloderinae</taxon>
        <taxon>Caenorhabditis</taxon>
    </lineage>
</organism>
<keyword evidence="2" id="KW-1185">Reference proteome</keyword>
<sequence length="141" mass="16220">MSRNNFFKLFCTALVYIYEKEQKERVVQGIHDYLYQFFELSSIYYEVKSEDKLPPSLKNINRSCIKVPGNTTAEELEACFIASPNQEYIQLDGYFNGILSTNSVIYGAKNLRIYFKGGHGDGILLAKGRRTGKKKKNKLEI</sequence>
<dbReference type="HOGENOM" id="CLU_1827096_0_0_1"/>
<name>E3M586_CAERE</name>
<evidence type="ECO:0000313" key="1">
    <source>
        <dbReference type="EMBL" id="EFO92161.1"/>
    </source>
</evidence>
<dbReference type="InParanoid" id="E3M586"/>
<evidence type="ECO:0000313" key="2">
    <source>
        <dbReference type="Proteomes" id="UP000008281"/>
    </source>
</evidence>
<gene>
    <name evidence="1" type="ORF">CRE_10865</name>
</gene>
<proteinExistence type="predicted"/>
<dbReference type="EMBL" id="DS268425">
    <property type="protein sequence ID" value="EFO92161.1"/>
    <property type="molecule type" value="Genomic_DNA"/>
</dbReference>
<dbReference type="AlphaFoldDB" id="E3M586"/>
<protein>
    <submittedName>
        <fullName evidence="1">Uncharacterized protein</fullName>
    </submittedName>
</protein>
<dbReference type="Proteomes" id="UP000008281">
    <property type="component" value="Unassembled WGS sequence"/>
</dbReference>
<reference evidence="1" key="1">
    <citation type="submission" date="2007-07" db="EMBL/GenBank/DDBJ databases">
        <title>PCAP assembly of the Caenorhabditis remanei genome.</title>
        <authorList>
            <consortium name="The Caenorhabditis remanei Sequencing Consortium"/>
            <person name="Wilson R.K."/>
        </authorList>
    </citation>
    <scope>NUCLEOTIDE SEQUENCE [LARGE SCALE GENOMIC DNA]</scope>
    <source>
        <strain evidence="1">PB4641</strain>
    </source>
</reference>
<accession>E3M586</accession>